<evidence type="ECO:0000259" key="2">
    <source>
        <dbReference type="Pfam" id="PF10543"/>
    </source>
</evidence>
<dbReference type="InterPro" id="IPR018873">
    <property type="entry name" value="KilA-N_DNA-bd_domain"/>
</dbReference>
<dbReference type="STRING" id="1817883.A3G31_05465"/>
<sequence>MKTLIPLEAIEKKIYLIRGQKVMLDKDLAVLYCVKAIRLREQVKRNIKRFPEDFMFQLDEKEIDIMVSQNAIPSRKYLGGYQPYVFTEQGVAMLATVLNSERAIKVNIEVMRTFVRLRQMLASNKELAKRLDELESKYDAQFRVVFDAIRQLMTPPEPRQKQIGFLKGKEK</sequence>
<evidence type="ECO:0000256" key="1">
    <source>
        <dbReference type="SAM" id="Coils"/>
    </source>
</evidence>
<dbReference type="GO" id="GO:0003677">
    <property type="term" value="F:DNA binding"/>
    <property type="evidence" value="ECO:0007669"/>
    <property type="project" value="UniProtKB-KW"/>
</dbReference>
<evidence type="ECO:0000313" key="4">
    <source>
        <dbReference type="Proteomes" id="UP000178082"/>
    </source>
</evidence>
<dbReference type="AlphaFoldDB" id="A0A1F7SKB1"/>
<comment type="caution">
    <text evidence="3">The sequence shown here is derived from an EMBL/GenBank/DDBJ whole genome shotgun (WGS) entry which is preliminary data.</text>
</comment>
<keyword evidence="1" id="KW-0175">Coiled coil</keyword>
<keyword evidence="3" id="KW-0238">DNA-binding</keyword>
<dbReference type="Proteomes" id="UP000178082">
    <property type="component" value="Unassembled WGS sequence"/>
</dbReference>
<proteinExistence type="predicted"/>
<gene>
    <name evidence="3" type="ORF">A3G31_05465</name>
</gene>
<evidence type="ECO:0000313" key="3">
    <source>
        <dbReference type="EMBL" id="OGL54210.1"/>
    </source>
</evidence>
<accession>A0A1F7SKB1</accession>
<reference evidence="3 4" key="1">
    <citation type="journal article" date="2016" name="Nat. Commun.">
        <title>Thousands of microbial genomes shed light on interconnected biogeochemical processes in an aquifer system.</title>
        <authorList>
            <person name="Anantharaman K."/>
            <person name="Brown C.T."/>
            <person name="Hug L.A."/>
            <person name="Sharon I."/>
            <person name="Castelle C.J."/>
            <person name="Probst A.J."/>
            <person name="Thomas B.C."/>
            <person name="Singh A."/>
            <person name="Wilkins M.J."/>
            <person name="Karaoz U."/>
            <person name="Brodie E.L."/>
            <person name="Williams K.H."/>
            <person name="Hubbard S.S."/>
            <person name="Banfield J.F."/>
        </authorList>
    </citation>
    <scope>NUCLEOTIDE SEQUENCE [LARGE SCALE GENOMIC DNA]</scope>
</reference>
<organism evidence="3 4">
    <name type="scientific">Candidatus Schekmanbacteria bacterium RIFCSPLOWO2_12_FULL_38_15</name>
    <dbReference type="NCBI Taxonomy" id="1817883"/>
    <lineage>
        <taxon>Bacteria</taxon>
        <taxon>Candidatus Schekmaniibacteriota</taxon>
    </lineage>
</organism>
<dbReference type="Pfam" id="PF10543">
    <property type="entry name" value="ORF6N"/>
    <property type="match status" value="1"/>
</dbReference>
<feature type="coiled-coil region" evidence="1">
    <location>
        <begin position="117"/>
        <end position="144"/>
    </location>
</feature>
<dbReference type="EMBL" id="MGDI01000016">
    <property type="protein sequence ID" value="OGL54210.1"/>
    <property type="molecule type" value="Genomic_DNA"/>
</dbReference>
<protein>
    <submittedName>
        <fullName evidence="3">DNA-binding protein</fullName>
    </submittedName>
</protein>
<name>A0A1F7SKB1_9BACT</name>
<feature type="domain" description="KilA-N DNA-binding" evidence="2">
    <location>
        <begin position="12"/>
        <end position="97"/>
    </location>
</feature>